<keyword evidence="2" id="KW-0812">Transmembrane</keyword>
<feature type="transmembrane region" description="Helical" evidence="2">
    <location>
        <begin position="123"/>
        <end position="145"/>
    </location>
</feature>
<sequence length="470" mass="49751">MSTESPFLNNDDSDADRSAAASDVAIEEDFSDDDGVLYDDEVTPEYGILGFTLRELLIVGVWLIAFIASFFPYVGDASIWGAGIQWILPIGVPTVAVFLLILRRFSPDGIRRVGSLGIDQFASVAFSVSAVFWLGALWNAVAFVIEFGVFGLPWNGVVQLLAALALVVFTVFAPLVPGLKEDFQGRLVTLAHRNANPVRPVIARPRPEPAPAESDTPEASESDPAPHAETAPASHLASVPSADVGHESHPAPAANATDAVPAPTAYVTDAAPPAYTEDPAPAPHTVESAQPAYTTVAAPSAGIDVELSDAQATDEVARLDLAEQVPLSSHASGGGTGTEDTTSDEAYAPAYSRRSRGQEPEIVSDTGSIESLLGATARDVSSAETTAFPAIDDETDFAATNPQQDFSAPQPFWILAPTERDVHDERGESIFRVGPNAWALVIEDRGGAYVIRHDDGRIGYLHDIADITRG</sequence>
<keyword evidence="2" id="KW-0472">Membrane</keyword>
<feature type="region of interest" description="Disordered" evidence="1">
    <location>
        <begin position="199"/>
        <end position="260"/>
    </location>
</feature>
<feature type="transmembrane region" description="Helical" evidence="2">
    <location>
        <begin position="157"/>
        <end position="176"/>
    </location>
</feature>
<dbReference type="OrthoDB" id="5079801at2"/>
<protein>
    <submittedName>
        <fullName evidence="3">Uncharacterized protein</fullName>
    </submittedName>
</protein>
<organism evidence="3 4">
    <name type="scientific">Microbacterium foliorum</name>
    <dbReference type="NCBI Taxonomy" id="104336"/>
    <lineage>
        <taxon>Bacteria</taxon>
        <taxon>Bacillati</taxon>
        <taxon>Actinomycetota</taxon>
        <taxon>Actinomycetes</taxon>
        <taxon>Micrococcales</taxon>
        <taxon>Microbacteriaceae</taxon>
        <taxon>Microbacterium</taxon>
    </lineage>
</organism>
<name>A0A4Y5YQU7_9MICO</name>
<gene>
    <name evidence="3" type="ORF">FIV50_10770</name>
</gene>
<feature type="transmembrane region" description="Helical" evidence="2">
    <location>
        <begin position="56"/>
        <end position="74"/>
    </location>
</feature>
<evidence type="ECO:0000256" key="2">
    <source>
        <dbReference type="SAM" id="Phobius"/>
    </source>
</evidence>
<evidence type="ECO:0000256" key="1">
    <source>
        <dbReference type="SAM" id="MobiDB-lite"/>
    </source>
</evidence>
<evidence type="ECO:0000313" key="4">
    <source>
        <dbReference type="Proteomes" id="UP000316125"/>
    </source>
</evidence>
<feature type="transmembrane region" description="Helical" evidence="2">
    <location>
        <begin position="80"/>
        <end position="102"/>
    </location>
</feature>
<accession>A0A4Y5YQU7</accession>
<feature type="compositionally biased region" description="Low complexity" evidence="1">
    <location>
        <begin position="250"/>
        <end position="260"/>
    </location>
</feature>
<dbReference type="AlphaFoldDB" id="A0A4Y5YQU7"/>
<proteinExistence type="predicted"/>
<feature type="region of interest" description="Disordered" evidence="1">
    <location>
        <begin position="1"/>
        <end position="21"/>
    </location>
</feature>
<evidence type="ECO:0000313" key="3">
    <source>
        <dbReference type="EMBL" id="QDE35230.1"/>
    </source>
</evidence>
<feature type="region of interest" description="Disordered" evidence="1">
    <location>
        <begin position="323"/>
        <end position="363"/>
    </location>
</feature>
<feature type="compositionally biased region" description="Polar residues" evidence="1">
    <location>
        <begin position="1"/>
        <end position="10"/>
    </location>
</feature>
<dbReference type="RefSeq" id="WP_140037435.1">
    <property type="nucleotide sequence ID" value="NZ_CP041040.1"/>
</dbReference>
<reference evidence="3 4" key="1">
    <citation type="submission" date="2019-06" db="EMBL/GenBank/DDBJ databases">
        <title>Complete genome of Microbacterium foliorum M2.</title>
        <authorList>
            <person name="Cao G."/>
        </authorList>
    </citation>
    <scope>NUCLEOTIDE SEQUENCE [LARGE SCALE GENOMIC DNA]</scope>
    <source>
        <strain evidence="3 4">M2</strain>
    </source>
</reference>
<keyword evidence="2" id="KW-1133">Transmembrane helix</keyword>
<dbReference type="EMBL" id="CP041040">
    <property type="protein sequence ID" value="QDE35230.1"/>
    <property type="molecule type" value="Genomic_DNA"/>
</dbReference>
<dbReference type="Proteomes" id="UP000316125">
    <property type="component" value="Chromosome"/>
</dbReference>